<feature type="compositionally biased region" description="Polar residues" evidence="3">
    <location>
        <begin position="868"/>
        <end position="879"/>
    </location>
</feature>
<gene>
    <name evidence="4" type="ORF">BSAL_69450</name>
</gene>
<dbReference type="PROSITE" id="PS51450">
    <property type="entry name" value="LRR"/>
    <property type="match status" value="2"/>
</dbReference>
<evidence type="ECO:0008006" key="6">
    <source>
        <dbReference type="Google" id="ProtNLM"/>
    </source>
</evidence>
<feature type="compositionally biased region" description="Polar residues" evidence="3">
    <location>
        <begin position="266"/>
        <end position="279"/>
    </location>
</feature>
<feature type="compositionally biased region" description="Low complexity" evidence="3">
    <location>
        <begin position="837"/>
        <end position="855"/>
    </location>
</feature>
<evidence type="ECO:0000256" key="1">
    <source>
        <dbReference type="ARBA" id="ARBA00022614"/>
    </source>
</evidence>
<feature type="region of interest" description="Disordered" evidence="3">
    <location>
        <begin position="1001"/>
        <end position="1053"/>
    </location>
</feature>
<evidence type="ECO:0000256" key="2">
    <source>
        <dbReference type="ARBA" id="ARBA00022737"/>
    </source>
</evidence>
<evidence type="ECO:0000313" key="4">
    <source>
        <dbReference type="EMBL" id="CUG01067.1"/>
    </source>
</evidence>
<keyword evidence="2" id="KW-0677">Repeat</keyword>
<keyword evidence="1" id="KW-0433">Leucine-rich repeat</keyword>
<protein>
    <recommendedName>
        <fullName evidence="6">Leucine-rich repeat protein</fullName>
    </recommendedName>
</protein>
<dbReference type="VEuPathDB" id="TriTrypDB:BSAL_69450"/>
<dbReference type="InterPro" id="IPR032675">
    <property type="entry name" value="LRR_dom_sf"/>
</dbReference>
<name>A0A0S4IYW1_BODSA</name>
<feature type="region of interest" description="Disordered" evidence="3">
    <location>
        <begin position="694"/>
        <end position="961"/>
    </location>
</feature>
<dbReference type="EMBL" id="CYKH01000491">
    <property type="protein sequence ID" value="CUG01067.1"/>
    <property type="molecule type" value="Genomic_DNA"/>
</dbReference>
<evidence type="ECO:0000256" key="3">
    <source>
        <dbReference type="SAM" id="MobiDB-lite"/>
    </source>
</evidence>
<dbReference type="PANTHER" id="PTHR15454">
    <property type="entry name" value="NISCHARIN RELATED"/>
    <property type="match status" value="1"/>
</dbReference>
<dbReference type="OMA" id="QPYARTE"/>
<feature type="compositionally biased region" description="Polar residues" evidence="3">
    <location>
        <begin position="177"/>
        <end position="200"/>
    </location>
</feature>
<sequence length="1192" mass="127033">MNNLRRTGITSITINVSNLQLSDRACVAVIETLLKLSNHPLSPADWVVNLSGNSFTDRVSGHLILLAQRCSKLVSLDISNTENVSAAAVAKVEGACKVAANARLELISGPPRLSRIDSLARTPRDAEPPSLADTASPPGAGQSNATENGLQYGLVDVAALKRRRDSMLRDEAAGSKGRQQSRTPNRGSSPTARQARQSSAEAVKRPSPLASTRAPSTSRTPKGSKLRPISNAPASKPSSAGPTARIGRPESSAGLTRATSIEPKPITTSPRQSASTSGKPQAKPDTALTKPASFQQKPAPTKGSPMLKPTPSATNAVIHKGSRVLNIPSSTTAKAAVVEDDRASVGSDATTATEVPDQQDFLDITANMNPMIDHVVSLEHQGVSSDVLIRRLKQALVAPPGSYSFASVTVLNLASNQLSSLEGALLPSTLLRVDLSDNQLTTIPSFAVCSMLAVANLRRNRIQKIGSAFEHNLNIGHLFLGRNELSFVDGIGHLWVLETLDLSCNKIASQVQLRPLSLNSALRHIVLKGNPLEKKLASYRTVLRNLVPSLIAVDNERLAFSRIAEARMNDDHQLTHNAAAAPSSSNAATHGQAASGTVGGYAVRNMLSKGLSGMASVYSEKNTIHASSKRIALNEKAKRHAAAGGAAGLRQPLSRREVVTKLCQQSKRFLEETIVERMTAAERRRELEGRFDIDPHLFGNPYGGEPTTENESGRTVESPADSQPGKDGMVVLADTDGDFEDGDAPFGHIAQWHREPAALPPKGRTASKSPSPAPERPQDKLAGSGHAAADTAQSVFDRLLGGSGTLPRAPTPKETSQKQPLLQHHPGAALANRHTASSRGRSRSNSNASSRSPSPNVGDGTKVLPLQGTLSASAKQANTPIRPAPQPSSAINKNRASKEPANYITPSRPLGRRDGPLTSPRPHLHDSDDEDEIVLSPEGASTLFPQDRGGKQVSPIRNNMDMTDLSEDGAHFANALVPRMDPGPAASPLPRSMRPAVVGTPIAQRQPPSGGAKRQGPIVSPRAEEAPVAVSRAHNNKGADTPPLGKNNTPSPGVVAWTQQFQQDLGAVQMSLKTVVDLVWSSLHASDSYTAERLAEERARCLSIITQSKMLDDTEVPIGVIRYFGFRPDELNDPNVARVSAETNDERGDLLESIHEMGSSKTCLRYLVALVDTGRDDLLRRYVEGIKEEMNF</sequence>
<dbReference type="OrthoDB" id="266138at2759"/>
<dbReference type="FunFam" id="3.80.10.10:FF:001344">
    <property type="entry name" value="Uncharacterized protein"/>
    <property type="match status" value="1"/>
</dbReference>
<organism evidence="4 5">
    <name type="scientific">Bodo saltans</name>
    <name type="common">Flagellated protozoan</name>
    <dbReference type="NCBI Taxonomy" id="75058"/>
    <lineage>
        <taxon>Eukaryota</taxon>
        <taxon>Discoba</taxon>
        <taxon>Euglenozoa</taxon>
        <taxon>Kinetoplastea</taxon>
        <taxon>Metakinetoplastina</taxon>
        <taxon>Eubodonida</taxon>
        <taxon>Bodonidae</taxon>
        <taxon>Bodo</taxon>
    </lineage>
</organism>
<dbReference type="SUPFAM" id="SSF52075">
    <property type="entry name" value="Outer arm dynein light chain 1"/>
    <property type="match status" value="1"/>
</dbReference>
<dbReference type="InterPro" id="IPR001611">
    <property type="entry name" value="Leu-rich_rpt"/>
</dbReference>
<dbReference type="Gene3D" id="3.80.10.10">
    <property type="entry name" value="Ribonuclease Inhibitor"/>
    <property type="match status" value="2"/>
</dbReference>
<dbReference type="PANTHER" id="PTHR15454:SF70">
    <property type="entry name" value="LEUCINE-RICH REPEAT PROTEIN (LRRP)"/>
    <property type="match status" value="1"/>
</dbReference>
<dbReference type="GO" id="GO:0005737">
    <property type="term" value="C:cytoplasm"/>
    <property type="evidence" value="ECO:0007669"/>
    <property type="project" value="TreeGrafter"/>
</dbReference>
<evidence type="ECO:0000313" key="5">
    <source>
        <dbReference type="Proteomes" id="UP000051952"/>
    </source>
</evidence>
<feature type="compositionally biased region" description="Polar residues" evidence="3">
    <location>
        <begin position="209"/>
        <end position="221"/>
    </location>
</feature>
<feature type="region of interest" description="Disordered" evidence="3">
    <location>
        <begin position="120"/>
        <end position="148"/>
    </location>
</feature>
<keyword evidence="5" id="KW-1185">Reference proteome</keyword>
<dbReference type="Proteomes" id="UP000051952">
    <property type="component" value="Unassembled WGS sequence"/>
</dbReference>
<feature type="region of interest" description="Disordered" evidence="3">
    <location>
        <begin position="169"/>
        <end position="313"/>
    </location>
</feature>
<accession>A0A0S4IYW1</accession>
<reference evidence="5" key="1">
    <citation type="submission" date="2015-09" db="EMBL/GenBank/DDBJ databases">
        <authorList>
            <consortium name="Pathogen Informatics"/>
        </authorList>
    </citation>
    <scope>NUCLEOTIDE SEQUENCE [LARGE SCALE GENOMIC DNA]</scope>
    <source>
        <strain evidence="5">Lake Konstanz</strain>
    </source>
</reference>
<feature type="compositionally biased region" description="Polar residues" evidence="3">
    <location>
        <begin position="232"/>
        <end position="241"/>
    </location>
</feature>
<proteinExistence type="predicted"/>
<dbReference type="AlphaFoldDB" id="A0A0S4IYW1"/>